<evidence type="ECO:0000256" key="1">
    <source>
        <dbReference type="ARBA" id="ARBA00004141"/>
    </source>
</evidence>
<evidence type="ECO:0000256" key="3">
    <source>
        <dbReference type="ARBA" id="ARBA00022692"/>
    </source>
</evidence>
<protein>
    <submittedName>
        <fullName evidence="7">DNA-DAMAGE-INDUCIBLE PROTEIN</fullName>
    </submittedName>
</protein>
<name>Q7M9D8_WOLSU</name>
<dbReference type="EMBL" id="BX571659">
    <property type="protein sequence ID" value="CAE10092.1"/>
    <property type="molecule type" value="Genomic_DNA"/>
</dbReference>
<dbReference type="STRING" id="273121.WS0989"/>
<gene>
    <name evidence="7" type="ordered locus">WS0989</name>
</gene>
<feature type="transmembrane region" description="Helical" evidence="6">
    <location>
        <begin position="131"/>
        <end position="151"/>
    </location>
</feature>
<feature type="transmembrane region" description="Helical" evidence="6">
    <location>
        <begin position="352"/>
        <end position="371"/>
    </location>
</feature>
<dbReference type="PANTHER" id="PTHR42893">
    <property type="entry name" value="PROTEIN DETOXIFICATION 44, CHLOROPLASTIC-RELATED"/>
    <property type="match status" value="1"/>
</dbReference>
<keyword evidence="3 6" id="KW-0812">Transmembrane</keyword>
<dbReference type="HOGENOM" id="CLU_012893_16_0_7"/>
<dbReference type="InterPro" id="IPR044644">
    <property type="entry name" value="DinF-like"/>
</dbReference>
<evidence type="ECO:0000313" key="8">
    <source>
        <dbReference type="Proteomes" id="UP000000422"/>
    </source>
</evidence>
<proteinExistence type="inferred from homology"/>
<dbReference type="NCBIfam" id="TIGR00797">
    <property type="entry name" value="matE"/>
    <property type="match status" value="1"/>
</dbReference>
<dbReference type="KEGG" id="wsu:WS0989"/>
<feature type="transmembrane region" description="Helical" evidence="6">
    <location>
        <begin position="383"/>
        <end position="402"/>
    </location>
</feature>
<dbReference type="InterPro" id="IPR002528">
    <property type="entry name" value="MATE_fam"/>
</dbReference>
<sequence length="435" mass="48052">MAIGYREYLSVALPFVVSTLTQPLLGAVDTAVVGRLGDASYIGGVAIGTVIFNTLYWLFGFLRVGTSGFSAQSLGAGVAKEQYFAYFRPASVALLIGLVFLVLQKPILSGAFWIYQPKEAVITSAQTYFEILIWGAPLVLLGYVNLGWIMGQRLIKETLWLQISTNLINIALDVIFVFVFEWGVAGVAYATLIAQSYAFALGLWLIGQRIPLKDLLVYGEELWDRESLRRLMSVNLDLMIRTICLLTMTNIFVAQGSRFGTEVLAANAILFQIQYLFSYFFDGVANASSVFAGRALGAKNVKDYDEVVKISNQAIGVLSLFLAFLILVGGELMITFFTELSDVREIASAHKLWLAIFPFVGGIGLVYYGIFTGATFTRPVRNSMIGALACFGVAYSLAVPLWGNHGLWLAFIVFSFCRSLFLYGAHRELRMRCLR</sequence>
<comment type="similarity">
    <text evidence="2">Belongs to the multi antimicrobial extrusion (MATE) (TC 2.A.66.1) family.</text>
</comment>
<evidence type="ECO:0000256" key="4">
    <source>
        <dbReference type="ARBA" id="ARBA00022989"/>
    </source>
</evidence>
<dbReference type="RefSeq" id="WP_011138886.1">
    <property type="nucleotide sequence ID" value="NC_005090.1"/>
</dbReference>
<evidence type="ECO:0000313" key="7">
    <source>
        <dbReference type="EMBL" id="CAE10092.1"/>
    </source>
</evidence>
<dbReference type="CDD" id="cd13136">
    <property type="entry name" value="MATE_DinF_like"/>
    <property type="match status" value="1"/>
</dbReference>
<dbReference type="PANTHER" id="PTHR42893:SF46">
    <property type="entry name" value="PROTEIN DETOXIFICATION 44, CHLOROPLASTIC"/>
    <property type="match status" value="1"/>
</dbReference>
<feature type="transmembrane region" description="Helical" evidence="6">
    <location>
        <begin position="158"/>
        <end position="180"/>
    </location>
</feature>
<keyword evidence="4 6" id="KW-1133">Transmembrane helix</keyword>
<organism evidence="8">
    <name type="scientific">Wolinella succinogenes (strain ATCC 29543 / DSM 1740 / CCUG 13145 / JCM 31913 / LMG 7466 / NCTC 11488 / FDC 602W)</name>
    <name type="common">Vibrio succinogenes</name>
    <dbReference type="NCBI Taxonomy" id="273121"/>
    <lineage>
        <taxon>Bacteria</taxon>
        <taxon>Pseudomonadati</taxon>
        <taxon>Campylobacterota</taxon>
        <taxon>Epsilonproteobacteria</taxon>
        <taxon>Campylobacterales</taxon>
        <taxon>Helicobacteraceae</taxon>
        <taxon>Wolinella</taxon>
    </lineage>
</organism>
<dbReference type="Pfam" id="PF01554">
    <property type="entry name" value="MatE"/>
    <property type="match status" value="2"/>
</dbReference>
<accession>Q7M9D8</accession>
<keyword evidence="5 6" id="KW-0472">Membrane</keyword>
<feature type="transmembrane region" description="Helical" evidence="6">
    <location>
        <begin position="314"/>
        <end position="337"/>
    </location>
</feature>
<evidence type="ECO:0000256" key="6">
    <source>
        <dbReference type="SAM" id="Phobius"/>
    </source>
</evidence>
<dbReference type="eggNOG" id="COG0534">
    <property type="taxonomic scope" value="Bacteria"/>
</dbReference>
<dbReference type="GO" id="GO:0005886">
    <property type="term" value="C:plasma membrane"/>
    <property type="evidence" value="ECO:0007669"/>
    <property type="project" value="TreeGrafter"/>
</dbReference>
<feature type="transmembrane region" description="Helical" evidence="6">
    <location>
        <begin position="408"/>
        <end position="425"/>
    </location>
</feature>
<dbReference type="AlphaFoldDB" id="Q7M9D8"/>
<dbReference type="GO" id="GO:0042910">
    <property type="term" value="F:xenobiotic transmembrane transporter activity"/>
    <property type="evidence" value="ECO:0007669"/>
    <property type="project" value="InterPro"/>
</dbReference>
<dbReference type="Proteomes" id="UP000000422">
    <property type="component" value="Chromosome"/>
</dbReference>
<reference evidence="7 8" key="1">
    <citation type="journal article" date="2003" name="Proc. Natl. Acad. Sci. U.S.A.">
        <title>Complete genome sequence and analysis of Wolinella succinogenes.</title>
        <authorList>
            <person name="Baar C."/>
            <person name="Eppinger M."/>
            <person name="Raddatz G."/>
            <person name="Simon JM."/>
            <person name="Lanz C."/>
            <person name="Klimmek O."/>
            <person name="Nandakumar R."/>
            <person name="Gross R."/>
            <person name="Rosinus A."/>
            <person name="Keller H."/>
            <person name="Jagtap P."/>
            <person name="Linke B."/>
            <person name="Meyer F."/>
            <person name="Lederer H."/>
            <person name="Schuster S.C."/>
        </authorList>
    </citation>
    <scope>NUCLEOTIDE SEQUENCE [LARGE SCALE GENOMIC DNA]</scope>
    <source>
        <strain evidence="8">ATCC 29543 / DSM 1740 / CCUG 13145 / JCM 31913 / LMG 7466 / NCTC 11488 / FDC 602W</strain>
    </source>
</reference>
<keyword evidence="8" id="KW-1185">Reference proteome</keyword>
<evidence type="ECO:0000256" key="5">
    <source>
        <dbReference type="ARBA" id="ARBA00023136"/>
    </source>
</evidence>
<dbReference type="GO" id="GO:0015297">
    <property type="term" value="F:antiporter activity"/>
    <property type="evidence" value="ECO:0007669"/>
    <property type="project" value="InterPro"/>
</dbReference>
<comment type="subcellular location">
    <subcellularLocation>
        <location evidence="1">Membrane</location>
        <topology evidence="1">Multi-pass membrane protein</topology>
    </subcellularLocation>
</comment>
<feature type="transmembrane region" description="Helical" evidence="6">
    <location>
        <begin position="186"/>
        <end position="206"/>
    </location>
</feature>
<evidence type="ECO:0000256" key="2">
    <source>
        <dbReference type="ARBA" id="ARBA00010199"/>
    </source>
</evidence>
<feature type="transmembrane region" description="Helical" evidence="6">
    <location>
        <begin position="42"/>
        <end position="62"/>
    </location>
</feature>
<feature type="transmembrane region" description="Helical" evidence="6">
    <location>
        <begin position="83"/>
        <end position="103"/>
    </location>
</feature>